<protein>
    <submittedName>
        <fullName evidence="2">Tetratricopeptide (TPR) repeat protein</fullName>
    </submittedName>
</protein>
<name>A0A8J8K9S5_9FLAO</name>
<comment type="caution">
    <text evidence="2">The sequence shown here is derived from an EMBL/GenBank/DDBJ whole genome shotgun (WGS) entry which is preliminary data.</text>
</comment>
<gene>
    <name evidence="2" type="ORF">HNQ03_003233</name>
</gene>
<dbReference type="EMBL" id="JABSNO010000050">
    <property type="protein sequence ID" value="NRS94128.1"/>
    <property type="molecule type" value="Genomic_DNA"/>
</dbReference>
<keyword evidence="3" id="KW-1185">Reference proteome</keyword>
<organism evidence="2 3">
    <name type="scientific">Frigoriflavimonas asaccharolytica</name>
    <dbReference type="NCBI Taxonomy" id="2735899"/>
    <lineage>
        <taxon>Bacteria</taxon>
        <taxon>Pseudomonadati</taxon>
        <taxon>Bacteroidota</taxon>
        <taxon>Flavobacteriia</taxon>
        <taxon>Flavobacteriales</taxon>
        <taxon>Weeksellaceae</taxon>
        <taxon>Frigoriflavimonas</taxon>
    </lineage>
</organism>
<keyword evidence="1" id="KW-0472">Membrane</keyword>
<evidence type="ECO:0000313" key="2">
    <source>
        <dbReference type="EMBL" id="NRS94128.1"/>
    </source>
</evidence>
<reference evidence="2" key="1">
    <citation type="submission" date="2020-05" db="EMBL/GenBank/DDBJ databases">
        <title>Genomic Encyclopedia of Type Strains, Phase IV (KMG-V): Genome sequencing to study the core and pangenomes of soil and plant-associated prokaryotes.</title>
        <authorList>
            <person name="Whitman W."/>
        </authorList>
    </citation>
    <scope>NUCLEOTIDE SEQUENCE</scope>
    <source>
        <strain evidence="2">16F</strain>
    </source>
</reference>
<feature type="transmembrane region" description="Helical" evidence="1">
    <location>
        <begin position="125"/>
        <end position="145"/>
    </location>
</feature>
<proteinExistence type="predicted"/>
<dbReference type="RefSeq" id="WP_173780653.1">
    <property type="nucleotide sequence ID" value="NZ_JABSNO010000050.1"/>
</dbReference>
<keyword evidence="1" id="KW-1133">Transmembrane helix</keyword>
<accession>A0A8J8K9S5</accession>
<evidence type="ECO:0000313" key="3">
    <source>
        <dbReference type="Proteomes" id="UP000610746"/>
    </source>
</evidence>
<dbReference type="Proteomes" id="UP000610746">
    <property type="component" value="Unassembled WGS sequence"/>
</dbReference>
<sequence>MKEALNSYNDQWSHNTEVYYLGLANWKLGKHAVAIKYLEEIDKEYEKEKKLDPQFRTAYELLIKYNDSIGNKDKQLLYINKLMLLDRSYEKNFKYLYSKINKEYDTQKLIDIKNRIEKSLKFRNYLGVFLLLLISIISFYGYRFYKLQKIYKARFDDIVAEKSKK</sequence>
<dbReference type="AlphaFoldDB" id="A0A8J8K9S5"/>
<evidence type="ECO:0000256" key="1">
    <source>
        <dbReference type="SAM" id="Phobius"/>
    </source>
</evidence>
<keyword evidence="1" id="KW-0812">Transmembrane</keyword>